<proteinExistence type="predicted"/>
<feature type="transmembrane region" description="Helical" evidence="2">
    <location>
        <begin position="258"/>
        <end position="278"/>
    </location>
</feature>
<dbReference type="KEGG" id="obg:Verru16b_01004"/>
<evidence type="ECO:0000256" key="1">
    <source>
        <dbReference type="SAM" id="MobiDB-lite"/>
    </source>
</evidence>
<feature type="transmembrane region" description="Helical" evidence="2">
    <location>
        <begin position="323"/>
        <end position="344"/>
    </location>
</feature>
<keyword evidence="2" id="KW-1133">Transmembrane helix</keyword>
<dbReference type="STRING" id="1838286.Verru16b_01004"/>
<name>A0A1D8ASR8_9BACT</name>
<reference evidence="3 4" key="1">
    <citation type="submission" date="2016-06" db="EMBL/GenBank/DDBJ databases">
        <title>Three novel species with peptidoglycan cell walls form the new genus Lacunisphaera gen. nov. in the family Opitutaceae of the verrucomicrobial subdivision 4.</title>
        <authorList>
            <person name="Rast P."/>
            <person name="Gloeckner I."/>
            <person name="Jogler M."/>
            <person name="Boedeker C."/>
            <person name="Jeske O."/>
            <person name="Wiegand S."/>
            <person name="Reinhardt R."/>
            <person name="Schumann P."/>
            <person name="Rohde M."/>
            <person name="Spring S."/>
            <person name="Gloeckner F.O."/>
            <person name="Jogler C."/>
        </authorList>
    </citation>
    <scope>NUCLEOTIDE SEQUENCE [LARGE SCALE GENOMIC DNA]</scope>
    <source>
        <strain evidence="3 4">IG16b</strain>
    </source>
</reference>
<dbReference type="AlphaFoldDB" id="A0A1D8ASR8"/>
<feature type="transmembrane region" description="Helical" evidence="2">
    <location>
        <begin position="119"/>
        <end position="135"/>
    </location>
</feature>
<dbReference type="InterPro" id="IPR022134">
    <property type="entry name" value="DUF3667"/>
</dbReference>
<feature type="transmembrane region" description="Helical" evidence="2">
    <location>
        <begin position="356"/>
        <end position="380"/>
    </location>
</feature>
<dbReference type="EMBL" id="CP016094">
    <property type="protein sequence ID" value="AOS43944.1"/>
    <property type="molecule type" value="Genomic_DNA"/>
</dbReference>
<evidence type="ECO:0000313" key="3">
    <source>
        <dbReference type="EMBL" id="AOS43944.1"/>
    </source>
</evidence>
<dbReference type="Pfam" id="PF12412">
    <property type="entry name" value="DUF3667"/>
    <property type="match status" value="1"/>
</dbReference>
<gene>
    <name evidence="3" type="ORF">Verru16b_01004</name>
</gene>
<dbReference type="RefSeq" id="WP_069961251.1">
    <property type="nucleotide sequence ID" value="NZ_CP016094.1"/>
</dbReference>
<keyword evidence="4" id="KW-1185">Reference proteome</keyword>
<accession>A0A1D8ASR8</accession>
<evidence type="ECO:0008006" key="5">
    <source>
        <dbReference type="Google" id="ProtNLM"/>
    </source>
</evidence>
<evidence type="ECO:0000313" key="4">
    <source>
        <dbReference type="Proteomes" id="UP000095228"/>
    </source>
</evidence>
<keyword evidence="2" id="KW-0812">Transmembrane</keyword>
<dbReference type="OrthoDB" id="193232at2"/>
<feature type="region of interest" description="Disordered" evidence="1">
    <location>
        <begin position="194"/>
        <end position="218"/>
    </location>
</feature>
<organism evidence="3 4">
    <name type="scientific">Lacunisphaera limnophila</name>
    <dbReference type="NCBI Taxonomy" id="1838286"/>
    <lineage>
        <taxon>Bacteria</taxon>
        <taxon>Pseudomonadati</taxon>
        <taxon>Verrucomicrobiota</taxon>
        <taxon>Opitutia</taxon>
        <taxon>Opitutales</taxon>
        <taxon>Opitutaceae</taxon>
        <taxon>Lacunisphaera</taxon>
    </lineage>
</organism>
<dbReference type="Proteomes" id="UP000095228">
    <property type="component" value="Chromosome"/>
</dbReference>
<feature type="transmembrane region" description="Helical" evidence="2">
    <location>
        <begin position="285"/>
        <end position="303"/>
    </location>
</feature>
<protein>
    <recommendedName>
        <fullName evidence="5">DUF3667 domain-containing protein</fullName>
    </recommendedName>
</protein>
<keyword evidence="2" id="KW-0472">Membrane</keyword>
<sequence>MSLDPEPPDPPELAVPPVDAAFAADQAAAHATGAAGHHGPFHTHCENCATPLAGPYCHHCGQHDFEFHRSFWHVFLEGLESFLHFDSKLFHTVATLCFRPGRLTAAFNAGKRASQMPPLRLYIFVSLVFFFLFFLDNHTPDQLVGGTGDAATPTRPADAAEIKQAWRDVGTALTGESGGKRTVDRVREAAEKTRVAAQVEPAPAADSTGAPGEPNGLKIRTVPIEDPDSPFLHWLQAQGQRASDPAQQRLMVDKFLHALPKMLLICLPIFALFTRVLFRRAGLVYLQHLVLALHFHTLIFLWAMLRDGWGFLADLASPSLAGLLRGVFNLWLFLYPFLMFRHLFAGSWVKTIIKTGLLAGLYACTLMLAAMVSGFIIFALL</sequence>
<evidence type="ECO:0000256" key="2">
    <source>
        <dbReference type="SAM" id="Phobius"/>
    </source>
</evidence>